<dbReference type="InterPro" id="IPR008966">
    <property type="entry name" value="Adhesion_dom_sf"/>
</dbReference>
<evidence type="ECO:0000313" key="7">
    <source>
        <dbReference type="EMBL" id="SPY98092.1"/>
    </source>
</evidence>
<dbReference type="SUPFAM" id="SSF49401">
    <property type="entry name" value="Bacterial adhesins"/>
    <property type="match status" value="1"/>
</dbReference>
<dbReference type="EMBL" id="ABKSPD020000008">
    <property type="protein sequence ID" value="EKW9776614.1"/>
    <property type="molecule type" value="Genomic_DNA"/>
</dbReference>
<dbReference type="EMBL" id="UAUE01000024">
    <property type="protein sequence ID" value="SPY98092.1"/>
    <property type="molecule type" value="Genomic_DNA"/>
</dbReference>
<dbReference type="GO" id="GO:0043709">
    <property type="term" value="P:cell adhesion involved in single-species biofilm formation"/>
    <property type="evidence" value="ECO:0007669"/>
    <property type="project" value="TreeGrafter"/>
</dbReference>
<protein>
    <submittedName>
        <fullName evidence="6">Fimbrial protein</fullName>
    </submittedName>
    <submittedName>
        <fullName evidence="7">Fimbrial subunit</fullName>
    </submittedName>
</protein>
<evidence type="ECO:0000256" key="1">
    <source>
        <dbReference type="ARBA" id="ARBA00004561"/>
    </source>
</evidence>
<dbReference type="AlphaFoldDB" id="A0A2X2BP78"/>
<comment type="similarity">
    <text evidence="2">Belongs to the fimbrial protein family.</text>
</comment>
<reference evidence="6" key="2">
    <citation type="submission" date="2023-06" db="EMBL/GenBank/DDBJ databases">
        <authorList>
            <consortium name="Clinical and Environmental Microbiology Branch: Whole genome sequencing antimicrobial resistance pathogens in the healthcare setting"/>
        </authorList>
    </citation>
    <scope>NUCLEOTIDE SEQUENCE</scope>
    <source>
        <strain evidence="6">Microbial</strain>
    </source>
</reference>
<keyword evidence="3" id="KW-0732">Signal</keyword>
<evidence type="ECO:0000256" key="4">
    <source>
        <dbReference type="ARBA" id="ARBA00023263"/>
    </source>
</evidence>
<dbReference type="InterPro" id="IPR050263">
    <property type="entry name" value="Bact_Fimbrial_Adh_Pro"/>
</dbReference>
<dbReference type="Proteomes" id="UP000251485">
    <property type="component" value="Unassembled WGS sequence"/>
</dbReference>
<dbReference type="Proteomes" id="UP001171165">
    <property type="component" value="Unassembled WGS sequence"/>
</dbReference>
<sequence>MKYSLIYSIVLFFTLSFTAYSNDRENISLDDGIVTFKGGIVEPACTVSSESEYQIVDLGVISSNQFHGVGSHSIKIPFFIKLMGCNKSIKDKVSIIIIGDVNNNDKRLFSITDQQNSASGLGVALFNDEGEIIIPNKFNKYKFIEENELKLKFKASYLATKENVIGGKADSVVWFVFNYQ</sequence>
<dbReference type="GO" id="GO:0009289">
    <property type="term" value="C:pilus"/>
    <property type="evidence" value="ECO:0007669"/>
    <property type="project" value="UniProtKB-SubCell"/>
</dbReference>
<dbReference type="PANTHER" id="PTHR33420">
    <property type="entry name" value="FIMBRIAL SUBUNIT ELFA-RELATED"/>
    <property type="match status" value="1"/>
</dbReference>
<gene>
    <name evidence="7" type="primary">fimA_2</name>
    <name evidence="7" type="ORF">NCTC10975_03021</name>
    <name evidence="6" type="ORF">PW210_002450</name>
</gene>
<dbReference type="InterPro" id="IPR000259">
    <property type="entry name" value="Adhesion_dom_fimbrial"/>
</dbReference>
<evidence type="ECO:0000256" key="3">
    <source>
        <dbReference type="ARBA" id="ARBA00022729"/>
    </source>
</evidence>
<name>A0A2X2BP78_PROMI</name>
<evidence type="ECO:0000256" key="2">
    <source>
        <dbReference type="ARBA" id="ARBA00006671"/>
    </source>
</evidence>
<reference evidence="7 8" key="1">
    <citation type="submission" date="2018-06" db="EMBL/GenBank/DDBJ databases">
        <authorList>
            <consortium name="Pathogen Informatics"/>
            <person name="Doyle S."/>
        </authorList>
    </citation>
    <scope>NUCLEOTIDE SEQUENCE [LARGE SCALE GENOMIC DNA]</scope>
    <source>
        <strain evidence="7 8">NCTC10975</strain>
    </source>
</reference>
<dbReference type="InterPro" id="IPR036937">
    <property type="entry name" value="Adhesion_dom_fimbrial_sf"/>
</dbReference>
<evidence type="ECO:0000259" key="5">
    <source>
        <dbReference type="Pfam" id="PF00419"/>
    </source>
</evidence>
<accession>A0A2X2BP78</accession>
<feature type="domain" description="Fimbrial-type adhesion" evidence="5">
    <location>
        <begin position="35"/>
        <end position="180"/>
    </location>
</feature>
<dbReference type="RefSeq" id="WP_004248212.1">
    <property type="nucleotide sequence ID" value="NZ_ABFCQN020000016.1"/>
</dbReference>
<dbReference type="PANTHER" id="PTHR33420:SF3">
    <property type="entry name" value="FIMBRIAL SUBUNIT ELFA"/>
    <property type="match status" value="1"/>
</dbReference>
<dbReference type="Gene3D" id="2.60.40.1090">
    <property type="entry name" value="Fimbrial-type adhesion domain"/>
    <property type="match status" value="1"/>
</dbReference>
<evidence type="ECO:0000313" key="8">
    <source>
        <dbReference type="Proteomes" id="UP000251485"/>
    </source>
</evidence>
<organism evidence="7 8">
    <name type="scientific">Proteus mirabilis</name>
    <dbReference type="NCBI Taxonomy" id="584"/>
    <lineage>
        <taxon>Bacteria</taxon>
        <taxon>Pseudomonadati</taxon>
        <taxon>Pseudomonadota</taxon>
        <taxon>Gammaproteobacteria</taxon>
        <taxon>Enterobacterales</taxon>
        <taxon>Morganellaceae</taxon>
        <taxon>Proteus</taxon>
    </lineage>
</organism>
<dbReference type="Pfam" id="PF00419">
    <property type="entry name" value="Fimbrial"/>
    <property type="match status" value="1"/>
</dbReference>
<keyword evidence="4" id="KW-0281">Fimbrium</keyword>
<evidence type="ECO:0000313" key="6">
    <source>
        <dbReference type="EMBL" id="EKW9776614.1"/>
    </source>
</evidence>
<comment type="subcellular location">
    <subcellularLocation>
        <location evidence="1">Fimbrium</location>
    </subcellularLocation>
</comment>
<proteinExistence type="inferred from homology"/>